<sequence>MSELPGGELRLSFEPLPPDLAHGALRVEDAQAVLAVLDEALQQAAASPPRTIVLAAKRWGSAAGTRSAWEERLRAEFIARYGPPLLPLPEVLEKSRLYMALKVSPRYMGAGFRGAAQELFQSPVFRASVALSILVYFAAWTVPEPFFSKSFAAALTVRLALLVGALELRHVALACLRLYEEAEAATTVEELEAVAERFGRAVGGTGLRVLVMVASFGVGRALPRVPPGGLLGMMGPPRYAVAGGLTMGASMTAHAVADGTLVVAGAAMGTAASSAQGDAGAACTDGTQKKDGYRWHHLATDKNDTSTARGGPWTPLFEELFARAGMGLGAAENRVYLRAHQGPHPQAYHEEVFQRLQQALALCRTTEQCRTHLVRELRMIARDVCTPGTRLHRLLTQARAEP</sequence>
<accession>A0ABU5HCM6</accession>
<proteinExistence type="predicted"/>
<name>A0ABU5HCM6_9BACT</name>
<dbReference type="Pfam" id="PF14412">
    <property type="entry name" value="AHH"/>
    <property type="match status" value="1"/>
</dbReference>
<dbReference type="InterPro" id="IPR032871">
    <property type="entry name" value="AHH_dom_containing"/>
</dbReference>
<evidence type="ECO:0000313" key="1">
    <source>
        <dbReference type="EMBL" id="MDY7230859.1"/>
    </source>
</evidence>
<reference evidence="1 2" key="1">
    <citation type="submission" date="2023-12" db="EMBL/GenBank/DDBJ databases">
        <title>the genome sequence of Hyalangium sp. s54d21.</title>
        <authorList>
            <person name="Zhang X."/>
        </authorList>
    </citation>
    <scope>NUCLEOTIDE SEQUENCE [LARGE SCALE GENOMIC DNA]</scope>
    <source>
        <strain evidence="2">s54d21</strain>
    </source>
</reference>
<gene>
    <name evidence="1" type="ORF">SYV04_30975</name>
</gene>
<protein>
    <submittedName>
        <fullName evidence="1">AHH domain-containing protein</fullName>
    </submittedName>
</protein>
<dbReference type="EMBL" id="JAXIVS010000012">
    <property type="protein sequence ID" value="MDY7230859.1"/>
    <property type="molecule type" value="Genomic_DNA"/>
</dbReference>
<dbReference type="Proteomes" id="UP001291309">
    <property type="component" value="Unassembled WGS sequence"/>
</dbReference>
<keyword evidence="2" id="KW-1185">Reference proteome</keyword>
<organism evidence="1 2">
    <name type="scientific">Hyalangium rubrum</name>
    <dbReference type="NCBI Taxonomy" id="3103134"/>
    <lineage>
        <taxon>Bacteria</taxon>
        <taxon>Pseudomonadati</taxon>
        <taxon>Myxococcota</taxon>
        <taxon>Myxococcia</taxon>
        <taxon>Myxococcales</taxon>
        <taxon>Cystobacterineae</taxon>
        <taxon>Archangiaceae</taxon>
        <taxon>Hyalangium</taxon>
    </lineage>
</organism>
<evidence type="ECO:0000313" key="2">
    <source>
        <dbReference type="Proteomes" id="UP001291309"/>
    </source>
</evidence>
<dbReference type="RefSeq" id="WP_321549572.1">
    <property type="nucleotide sequence ID" value="NZ_JAXIVS010000012.1"/>
</dbReference>
<comment type="caution">
    <text evidence="1">The sequence shown here is derived from an EMBL/GenBank/DDBJ whole genome shotgun (WGS) entry which is preliminary data.</text>
</comment>